<evidence type="ECO:0008006" key="4">
    <source>
        <dbReference type="Google" id="ProtNLM"/>
    </source>
</evidence>
<keyword evidence="1" id="KW-0732">Signal</keyword>
<protein>
    <recommendedName>
        <fullName evidence="4">Peptidase C39-like domain-containing protein</fullName>
    </recommendedName>
</protein>
<evidence type="ECO:0000313" key="3">
    <source>
        <dbReference type="Proteomes" id="UP000557717"/>
    </source>
</evidence>
<feature type="signal peptide" evidence="1">
    <location>
        <begin position="1"/>
        <end position="22"/>
    </location>
</feature>
<evidence type="ECO:0000313" key="2">
    <source>
        <dbReference type="EMBL" id="MBB5350716.1"/>
    </source>
</evidence>
<organism evidence="2 3">
    <name type="scientific">Haloferula luteola</name>
    <dbReference type="NCBI Taxonomy" id="595692"/>
    <lineage>
        <taxon>Bacteria</taxon>
        <taxon>Pseudomonadati</taxon>
        <taxon>Verrucomicrobiota</taxon>
        <taxon>Verrucomicrobiia</taxon>
        <taxon>Verrucomicrobiales</taxon>
        <taxon>Verrucomicrobiaceae</taxon>
        <taxon>Haloferula</taxon>
    </lineage>
</organism>
<reference evidence="2 3" key="1">
    <citation type="submission" date="2020-08" db="EMBL/GenBank/DDBJ databases">
        <title>Genomic Encyclopedia of Type Strains, Phase IV (KMG-IV): sequencing the most valuable type-strain genomes for metagenomic binning, comparative biology and taxonomic classification.</title>
        <authorList>
            <person name="Goeker M."/>
        </authorList>
    </citation>
    <scope>NUCLEOTIDE SEQUENCE [LARGE SCALE GENOMIC DNA]</scope>
    <source>
        <strain evidence="2 3">YC6886</strain>
    </source>
</reference>
<keyword evidence="3" id="KW-1185">Reference proteome</keyword>
<comment type="caution">
    <text evidence="2">The sequence shown here is derived from an EMBL/GenBank/DDBJ whole genome shotgun (WGS) entry which is preliminary data.</text>
</comment>
<proteinExistence type="predicted"/>
<dbReference type="RefSeq" id="WP_184016231.1">
    <property type="nucleotide sequence ID" value="NZ_JACHFD010000003.1"/>
</dbReference>
<accession>A0A840V0X1</accession>
<dbReference type="Proteomes" id="UP000557717">
    <property type="component" value="Unassembled WGS sequence"/>
</dbReference>
<sequence>MPILKAPPILLSLLLTASTLQAQERWAPHAVAGPVNQLVVSGNACGPSALLASIRCGGPRWVEIAQQLPGSSDRAKLLYIIKAHGLRPSISLRDRNRWTRHGINAEDLHAIAGELAAIGGLPAPKSEALLLGPRESAHAGLRRLHKYCRRSLIQGFPPVLSLRRYVLRKGHWTSLESHFVTVVEVPDRLPRKDTQFSLTYFDPWGGKKRTAILQEPALPLLSSDDQKPGALDLQAPHADIGRDQIRKGEPTAIVPAMLIGTW</sequence>
<gene>
    <name evidence="2" type="ORF">HNR46_000944</name>
</gene>
<name>A0A840V0X1_9BACT</name>
<dbReference type="AlphaFoldDB" id="A0A840V0X1"/>
<dbReference type="EMBL" id="JACHFD010000003">
    <property type="protein sequence ID" value="MBB5350716.1"/>
    <property type="molecule type" value="Genomic_DNA"/>
</dbReference>
<evidence type="ECO:0000256" key="1">
    <source>
        <dbReference type="SAM" id="SignalP"/>
    </source>
</evidence>
<feature type="chain" id="PRO_5032783174" description="Peptidase C39-like domain-containing protein" evidence="1">
    <location>
        <begin position="23"/>
        <end position="262"/>
    </location>
</feature>